<dbReference type="Proteomes" id="UP001490816">
    <property type="component" value="Unassembled WGS sequence"/>
</dbReference>
<reference evidence="13 14" key="1">
    <citation type="submission" date="2024-03" db="EMBL/GenBank/DDBJ databases">
        <title>Human intestinal bacterial collection.</title>
        <authorList>
            <person name="Pauvert C."/>
            <person name="Hitch T.C.A."/>
            <person name="Clavel T."/>
        </authorList>
    </citation>
    <scope>NUCLEOTIDE SEQUENCE [LARGE SCALE GENOMIC DNA]</scope>
    <source>
        <strain evidence="13 14">CLA-JM-H38</strain>
    </source>
</reference>
<dbReference type="Gene3D" id="1.10.8.500">
    <property type="entry name" value="HAMP domain in histidine kinase"/>
    <property type="match status" value="1"/>
</dbReference>
<comment type="subcellular location">
    <subcellularLocation>
        <location evidence="2">Membrane</location>
    </subcellularLocation>
</comment>
<organism evidence="13 14">
    <name type="scientific">Ruminococcoides intestinale</name>
    <dbReference type="NCBI Taxonomy" id="3133162"/>
    <lineage>
        <taxon>Bacteria</taxon>
        <taxon>Bacillati</taxon>
        <taxon>Bacillota</taxon>
        <taxon>Clostridia</taxon>
        <taxon>Eubacteriales</taxon>
        <taxon>Oscillospiraceae</taxon>
        <taxon>Ruminococcoides</taxon>
    </lineage>
</organism>
<dbReference type="PANTHER" id="PTHR42878:SF7">
    <property type="entry name" value="SENSOR HISTIDINE KINASE GLRK"/>
    <property type="match status" value="1"/>
</dbReference>
<dbReference type="Gene3D" id="3.30.450.20">
    <property type="entry name" value="PAS domain"/>
    <property type="match status" value="1"/>
</dbReference>
<evidence type="ECO:0000259" key="11">
    <source>
        <dbReference type="PROSITE" id="PS50109"/>
    </source>
</evidence>
<feature type="transmembrane region" description="Helical" evidence="10">
    <location>
        <begin position="168"/>
        <end position="195"/>
    </location>
</feature>
<dbReference type="PROSITE" id="PS50885">
    <property type="entry name" value="HAMP"/>
    <property type="match status" value="1"/>
</dbReference>
<dbReference type="InterPro" id="IPR036097">
    <property type="entry name" value="HisK_dim/P_sf"/>
</dbReference>
<dbReference type="GO" id="GO:0016301">
    <property type="term" value="F:kinase activity"/>
    <property type="evidence" value="ECO:0007669"/>
    <property type="project" value="UniProtKB-KW"/>
</dbReference>
<feature type="transmembrane region" description="Helical" evidence="10">
    <location>
        <begin position="12"/>
        <end position="39"/>
    </location>
</feature>
<evidence type="ECO:0000256" key="1">
    <source>
        <dbReference type="ARBA" id="ARBA00000085"/>
    </source>
</evidence>
<dbReference type="PROSITE" id="PS50109">
    <property type="entry name" value="HIS_KIN"/>
    <property type="match status" value="1"/>
</dbReference>
<keyword evidence="6" id="KW-0547">Nucleotide-binding</keyword>
<evidence type="ECO:0000256" key="2">
    <source>
        <dbReference type="ARBA" id="ARBA00004370"/>
    </source>
</evidence>
<dbReference type="SMART" id="SM00387">
    <property type="entry name" value="HATPase_c"/>
    <property type="match status" value="1"/>
</dbReference>
<proteinExistence type="predicted"/>
<keyword evidence="10" id="KW-0812">Transmembrane</keyword>
<dbReference type="EC" id="2.7.13.3" evidence="3"/>
<evidence type="ECO:0000313" key="14">
    <source>
        <dbReference type="Proteomes" id="UP001490816"/>
    </source>
</evidence>
<evidence type="ECO:0000313" key="13">
    <source>
        <dbReference type="EMBL" id="MEQ2470710.1"/>
    </source>
</evidence>
<evidence type="ECO:0000256" key="8">
    <source>
        <dbReference type="ARBA" id="ARBA00022840"/>
    </source>
</evidence>
<evidence type="ECO:0000256" key="6">
    <source>
        <dbReference type="ARBA" id="ARBA00022741"/>
    </source>
</evidence>
<comment type="catalytic activity">
    <reaction evidence="1">
        <text>ATP + protein L-histidine = ADP + protein N-phospho-L-histidine.</text>
        <dbReference type="EC" id="2.7.13.3"/>
    </reaction>
</comment>
<keyword evidence="10" id="KW-0472">Membrane</keyword>
<accession>A0ABV1FBD9</accession>
<sequence>MATIFKGISKRWMLNTLSVILTIIILIVVSLIFIVTYIFQNSVEQNLNTTSSELSLVFSGFQSDSSTSFTASARDYVENFDKKEEMEVLVINSSGRVVMTSTGFTPDDNEQIPDFNDALSNENGCAYWNGKLSSNESAMSLTRIITNENGTCVGAVRYIVSMEQVNTAIVLVSAAVIACGLVIIALVILSGLMFIRSIVTPIRKLSEISSKIAHGDFSQAKKIEYKYDDEIGDLCDAISDMALDLQTADQMKNDFISRVSHELRTPLTAIKGWAETMQLSERGKLDRKTFDRGMGVIISESSRLTSIVEELLDFSRIQSGRMKLIKEKLDILAEFDDAVYFLKERAVTEGKHLLYDEPEVVYPAVYGDKNRLKQVFLNVLDNALKYTPKGGVVAAQVIYSKDEPDIIKIVITDTGCGISAEDLPKVKEKFYKANQTVGGSGIGLAVADEIMNLHNGSLDIESGEGVGTTVTLTFPVYKEGSESSLPENIKL</sequence>
<keyword evidence="5" id="KW-0808">Transferase</keyword>
<dbReference type="PANTHER" id="PTHR42878">
    <property type="entry name" value="TWO-COMPONENT HISTIDINE KINASE"/>
    <property type="match status" value="1"/>
</dbReference>
<dbReference type="Pfam" id="PF00672">
    <property type="entry name" value="HAMP"/>
    <property type="match status" value="1"/>
</dbReference>
<dbReference type="EMBL" id="JBBMEZ010000035">
    <property type="protein sequence ID" value="MEQ2470710.1"/>
    <property type="molecule type" value="Genomic_DNA"/>
</dbReference>
<dbReference type="SUPFAM" id="SSF47384">
    <property type="entry name" value="Homodimeric domain of signal transducing histidine kinase"/>
    <property type="match status" value="1"/>
</dbReference>
<feature type="domain" description="Histidine kinase" evidence="11">
    <location>
        <begin position="258"/>
        <end position="478"/>
    </location>
</feature>
<evidence type="ECO:0000256" key="9">
    <source>
        <dbReference type="ARBA" id="ARBA00023012"/>
    </source>
</evidence>
<keyword evidence="10" id="KW-1133">Transmembrane helix</keyword>
<dbReference type="InterPro" id="IPR050351">
    <property type="entry name" value="BphY/WalK/GraS-like"/>
</dbReference>
<dbReference type="InterPro" id="IPR005467">
    <property type="entry name" value="His_kinase_dom"/>
</dbReference>
<keyword evidence="14" id="KW-1185">Reference proteome</keyword>
<dbReference type="Pfam" id="PF02518">
    <property type="entry name" value="HATPase_c"/>
    <property type="match status" value="1"/>
</dbReference>
<evidence type="ECO:0000256" key="10">
    <source>
        <dbReference type="SAM" id="Phobius"/>
    </source>
</evidence>
<evidence type="ECO:0000256" key="4">
    <source>
        <dbReference type="ARBA" id="ARBA00022553"/>
    </source>
</evidence>
<dbReference type="SUPFAM" id="SSF55874">
    <property type="entry name" value="ATPase domain of HSP90 chaperone/DNA topoisomerase II/histidine kinase"/>
    <property type="match status" value="1"/>
</dbReference>
<dbReference type="CDD" id="cd06225">
    <property type="entry name" value="HAMP"/>
    <property type="match status" value="1"/>
</dbReference>
<dbReference type="InterPro" id="IPR004358">
    <property type="entry name" value="Sig_transdc_His_kin-like_C"/>
</dbReference>
<keyword evidence="4" id="KW-0597">Phosphoprotein</keyword>
<dbReference type="Pfam" id="PF00512">
    <property type="entry name" value="HisKA"/>
    <property type="match status" value="1"/>
</dbReference>
<name>A0ABV1FBD9_9FIRM</name>
<dbReference type="RefSeq" id="WP_242956392.1">
    <property type="nucleotide sequence ID" value="NZ_JBBMEZ010000035.1"/>
</dbReference>
<feature type="domain" description="HAMP" evidence="12">
    <location>
        <begin position="196"/>
        <end position="250"/>
    </location>
</feature>
<evidence type="ECO:0000256" key="7">
    <source>
        <dbReference type="ARBA" id="ARBA00022777"/>
    </source>
</evidence>
<keyword evidence="9" id="KW-0902">Two-component regulatory system</keyword>
<dbReference type="InterPro" id="IPR003660">
    <property type="entry name" value="HAMP_dom"/>
</dbReference>
<dbReference type="SMART" id="SM00388">
    <property type="entry name" value="HisKA"/>
    <property type="match status" value="1"/>
</dbReference>
<keyword evidence="8" id="KW-0067">ATP-binding</keyword>
<dbReference type="PRINTS" id="PR00344">
    <property type="entry name" value="BCTRLSENSOR"/>
</dbReference>
<comment type="caution">
    <text evidence="13">The sequence shown here is derived from an EMBL/GenBank/DDBJ whole genome shotgun (WGS) entry which is preliminary data.</text>
</comment>
<evidence type="ECO:0000259" key="12">
    <source>
        <dbReference type="PROSITE" id="PS50885"/>
    </source>
</evidence>
<protein>
    <recommendedName>
        <fullName evidence="3">histidine kinase</fullName>
        <ecNumber evidence="3">2.7.13.3</ecNumber>
    </recommendedName>
</protein>
<dbReference type="InterPro" id="IPR003594">
    <property type="entry name" value="HATPase_dom"/>
</dbReference>
<dbReference type="CDD" id="cd00082">
    <property type="entry name" value="HisKA"/>
    <property type="match status" value="1"/>
</dbReference>
<dbReference type="Gene3D" id="1.10.287.130">
    <property type="match status" value="1"/>
</dbReference>
<dbReference type="SMART" id="SM00304">
    <property type="entry name" value="HAMP"/>
    <property type="match status" value="1"/>
</dbReference>
<evidence type="ECO:0000256" key="3">
    <source>
        <dbReference type="ARBA" id="ARBA00012438"/>
    </source>
</evidence>
<dbReference type="InterPro" id="IPR003661">
    <property type="entry name" value="HisK_dim/P_dom"/>
</dbReference>
<gene>
    <name evidence="13" type="ORF">WMO39_10295</name>
</gene>
<keyword evidence="7 13" id="KW-0418">Kinase</keyword>
<dbReference type="SUPFAM" id="SSF158472">
    <property type="entry name" value="HAMP domain-like"/>
    <property type="match status" value="1"/>
</dbReference>
<dbReference type="InterPro" id="IPR036890">
    <property type="entry name" value="HATPase_C_sf"/>
</dbReference>
<evidence type="ECO:0000256" key="5">
    <source>
        <dbReference type="ARBA" id="ARBA00022679"/>
    </source>
</evidence>
<dbReference type="Gene3D" id="3.30.565.10">
    <property type="entry name" value="Histidine kinase-like ATPase, C-terminal domain"/>
    <property type="match status" value="1"/>
</dbReference>